<dbReference type="EMBL" id="BK015411">
    <property type="protein sequence ID" value="DAE05492.1"/>
    <property type="molecule type" value="Genomic_DNA"/>
</dbReference>
<reference evidence="1" key="1">
    <citation type="journal article" date="2021" name="Proc. Natl. Acad. Sci. U.S.A.">
        <title>A Catalog of Tens of Thousands of Viruses from Human Metagenomes Reveals Hidden Associations with Chronic Diseases.</title>
        <authorList>
            <person name="Tisza M.J."/>
            <person name="Buck C.B."/>
        </authorList>
    </citation>
    <scope>NUCLEOTIDE SEQUENCE</scope>
    <source>
        <strain evidence="1">CtLOE2</strain>
    </source>
</reference>
<evidence type="ECO:0000313" key="1">
    <source>
        <dbReference type="EMBL" id="DAE05492.1"/>
    </source>
</evidence>
<proteinExistence type="predicted"/>
<accession>A0A8S5PH29</accession>
<evidence type="ECO:0008006" key="2">
    <source>
        <dbReference type="Google" id="ProtNLM"/>
    </source>
</evidence>
<name>A0A8S5PH29_9CAUD</name>
<sequence>MRKRIRRRIMGLTSAFVVVSTIVLLGYSIELHDKNVVYQNTIKKQEDKIFSLEHQYEMIENRWKTRDEAATYYYDKYLELKEKYEPRKEIMGE</sequence>
<organism evidence="1">
    <name type="scientific">Siphoviridae sp. ctLOE2</name>
    <dbReference type="NCBI Taxonomy" id="2825454"/>
    <lineage>
        <taxon>Viruses</taxon>
        <taxon>Duplodnaviria</taxon>
        <taxon>Heunggongvirae</taxon>
        <taxon>Uroviricota</taxon>
        <taxon>Caudoviricetes</taxon>
    </lineage>
</organism>
<protein>
    <recommendedName>
        <fullName evidence="2">Septum formation initiator</fullName>
    </recommendedName>
</protein>